<reference evidence="1" key="1">
    <citation type="submission" date="2022-09" db="EMBL/GenBank/DDBJ databases">
        <title>Tahibacter sp. nov., isolated from a fresh water.</title>
        <authorList>
            <person name="Baek J.H."/>
            <person name="Lee J.K."/>
            <person name="Kim J.M."/>
            <person name="Jeon C.O."/>
        </authorList>
    </citation>
    <scope>NUCLEOTIDE SEQUENCE</scope>
    <source>
        <strain evidence="1">W38</strain>
    </source>
</reference>
<name>A0ABY6BK37_9GAMM</name>
<dbReference type="EMBL" id="CP104694">
    <property type="protein sequence ID" value="UXI68157.1"/>
    <property type="molecule type" value="Genomic_DNA"/>
</dbReference>
<accession>A0ABY6BK37</accession>
<keyword evidence="2" id="KW-1185">Reference proteome</keyword>
<evidence type="ECO:0000313" key="1">
    <source>
        <dbReference type="EMBL" id="UXI68157.1"/>
    </source>
</evidence>
<organism evidence="1 2">
    <name type="scientific">Tahibacter amnicola</name>
    <dbReference type="NCBI Taxonomy" id="2976241"/>
    <lineage>
        <taxon>Bacteria</taxon>
        <taxon>Pseudomonadati</taxon>
        <taxon>Pseudomonadota</taxon>
        <taxon>Gammaproteobacteria</taxon>
        <taxon>Lysobacterales</taxon>
        <taxon>Rhodanobacteraceae</taxon>
        <taxon>Tahibacter</taxon>
    </lineage>
</organism>
<gene>
    <name evidence="1" type="ORF">N4264_00445</name>
</gene>
<proteinExistence type="predicted"/>
<sequence>MSKLALAHLIAGLQAGGSVSDDLLLEAVTYSECSQGRRPDCAGPAFAELLVDETITAEDLTAVKQVLVDIVVTGRCQTRQMSAIAFALSKFGDKRLVPLLTIWLDRHLRLLLEHNGAVSQLLYALEDLGAAVPPRSSSGITSTEQNLETARRYLGETLGFTYPW</sequence>
<protein>
    <submittedName>
        <fullName evidence="1">Uncharacterized protein</fullName>
    </submittedName>
</protein>
<dbReference type="Proteomes" id="UP001064632">
    <property type="component" value="Chromosome"/>
</dbReference>
<evidence type="ECO:0000313" key="2">
    <source>
        <dbReference type="Proteomes" id="UP001064632"/>
    </source>
</evidence>
<dbReference type="RefSeq" id="WP_261695119.1">
    <property type="nucleotide sequence ID" value="NZ_CP104694.1"/>
</dbReference>